<feature type="compositionally biased region" description="Low complexity" evidence="1">
    <location>
        <begin position="263"/>
        <end position="272"/>
    </location>
</feature>
<comment type="caution">
    <text evidence="2">The sequence shown here is derived from an EMBL/GenBank/DDBJ whole genome shotgun (WGS) entry which is preliminary data.</text>
</comment>
<feature type="compositionally biased region" description="Pro residues" evidence="1">
    <location>
        <begin position="273"/>
        <end position="284"/>
    </location>
</feature>
<evidence type="ECO:0000313" key="2">
    <source>
        <dbReference type="EMBL" id="RDW88567.1"/>
    </source>
</evidence>
<dbReference type="EMBL" id="PDLM01000001">
    <property type="protein sequence ID" value="RDW88567.1"/>
    <property type="molecule type" value="Genomic_DNA"/>
</dbReference>
<feature type="compositionally biased region" description="Basic and acidic residues" evidence="1">
    <location>
        <begin position="140"/>
        <end position="151"/>
    </location>
</feature>
<protein>
    <submittedName>
        <fullName evidence="2">Uncharacterized protein</fullName>
    </submittedName>
</protein>
<feature type="region of interest" description="Disordered" evidence="1">
    <location>
        <begin position="237"/>
        <end position="284"/>
    </location>
</feature>
<dbReference type="OrthoDB" id="3524915at2759"/>
<name>A0A3D8SQJ8_9HELO</name>
<organism evidence="2 3">
    <name type="scientific">Coleophoma cylindrospora</name>
    <dbReference type="NCBI Taxonomy" id="1849047"/>
    <lineage>
        <taxon>Eukaryota</taxon>
        <taxon>Fungi</taxon>
        <taxon>Dikarya</taxon>
        <taxon>Ascomycota</taxon>
        <taxon>Pezizomycotina</taxon>
        <taxon>Leotiomycetes</taxon>
        <taxon>Helotiales</taxon>
        <taxon>Dermateaceae</taxon>
        <taxon>Coleophoma</taxon>
    </lineage>
</organism>
<reference evidence="2 3" key="1">
    <citation type="journal article" date="2018" name="IMA Fungus">
        <title>IMA Genome-F 9: Draft genome sequence of Annulohypoxylon stygium, Aspergillus mulundensis, Berkeleyomyces basicola (syn. Thielaviopsis basicola), Ceratocystis smalleyi, two Cercospora beticola strains, Coleophoma cylindrospora, Fusarium fracticaudum, Phialophora cf. hyalina, and Morchella septimelata.</title>
        <authorList>
            <person name="Wingfield B.D."/>
            <person name="Bills G.F."/>
            <person name="Dong Y."/>
            <person name="Huang W."/>
            <person name="Nel W.J."/>
            <person name="Swalarsk-Parry B.S."/>
            <person name="Vaghefi N."/>
            <person name="Wilken P.M."/>
            <person name="An Z."/>
            <person name="de Beer Z.W."/>
            <person name="De Vos L."/>
            <person name="Chen L."/>
            <person name="Duong T.A."/>
            <person name="Gao Y."/>
            <person name="Hammerbacher A."/>
            <person name="Kikkert J.R."/>
            <person name="Li Y."/>
            <person name="Li H."/>
            <person name="Li K."/>
            <person name="Li Q."/>
            <person name="Liu X."/>
            <person name="Ma X."/>
            <person name="Naidoo K."/>
            <person name="Pethybridge S.J."/>
            <person name="Sun J."/>
            <person name="Steenkamp E.T."/>
            <person name="van der Nest M.A."/>
            <person name="van Wyk S."/>
            <person name="Wingfield M.J."/>
            <person name="Xiong C."/>
            <person name="Yue Q."/>
            <person name="Zhang X."/>
        </authorList>
    </citation>
    <scope>NUCLEOTIDE SEQUENCE [LARGE SCALE GENOMIC DNA]</scope>
    <source>
        <strain evidence="2 3">BP6252</strain>
    </source>
</reference>
<proteinExistence type="predicted"/>
<accession>A0A3D8SQJ8</accession>
<evidence type="ECO:0000313" key="3">
    <source>
        <dbReference type="Proteomes" id="UP000256645"/>
    </source>
</evidence>
<keyword evidence="3" id="KW-1185">Reference proteome</keyword>
<sequence length="300" mass="33494">MAPHLRPEVISAIETAIEMNDGELESAFIHSLAKIYKTSPQAVVWNMKRYNKVKAGKDDRKKHGRKPAMEKEKAAEVARQILQTEWDPKYDKISDALLKEFGIRVSVTWVSRLVKDFAIPVMRRPATESTRAPKKRKRREDRPSEEQKEQDVSQASSATTHAQYPSFRQDLDQAVVCSPFSQSSDSPLGVHSNGRYHAQPLVQPASAPSLIHELKRSDSKPLVVEEQQMRIETVTPLTTSSRGPGLETPISAETRTLPPPTPSASAPASITLPPVPKPRVVPPPQKFIWKPVRTVDIPGR</sequence>
<dbReference type="Proteomes" id="UP000256645">
    <property type="component" value="Unassembled WGS sequence"/>
</dbReference>
<gene>
    <name evidence="2" type="ORF">BP6252_00599</name>
</gene>
<feature type="compositionally biased region" description="Polar residues" evidence="1">
    <location>
        <begin position="152"/>
        <end position="161"/>
    </location>
</feature>
<feature type="region of interest" description="Disordered" evidence="1">
    <location>
        <begin position="125"/>
        <end position="161"/>
    </location>
</feature>
<evidence type="ECO:0000256" key="1">
    <source>
        <dbReference type="SAM" id="MobiDB-lite"/>
    </source>
</evidence>
<dbReference type="AlphaFoldDB" id="A0A3D8SQJ8"/>